<dbReference type="Pfam" id="PF00550">
    <property type="entry name" value="PP-binding"/>
    <property type="match status" value="1"/>
</dbReference>
<accession>A0A9W6NIT5</accession>
<dbReference type="Proteomes" id="UP001143480">
    <property type="component" value="Unassembled WGS sequence"/>
</dbReference>
<keyword evidence="3" id="KW-1185">Reference proteome</keyword>
<proteinExistence type="predicted"/>
<evidence type="ECO:0000313" key="3">
    <source>
        <dbReference type="Proteomes" id="UP001143480"/>
    </source>
</evidence>
<reference evidence="2" key="2">
    <citation type="submission" date="2023-01" db="EMBL/GenBank/DDBJ databases">
        <authorList>
            <person name="Sun Q."/>
            <person name="Evtushenko L."/>
        </authorList>
    </citation>
    <scope>NUCLEOTIDE SEQUENCE</scope>
    <source>
        <strain evidence="2">VKM Ac-1321</strain>
    </source>
</reference>
<dbReference type="AlphaFoldDB" id="A0A9W6NIT5"/>
<dbReference type="SUPFAM" id="SSF47336">
    <property type="entry name" value="ACP-like"/>
    <property type="match status" value="1"/>
</dbReference>
<reference evidence="2" key="1">
    <citation type="journal article" date="2014" name="Int. J. Syst. Evol. Microbiol.">
        <title>Complete genome sequence of Corynebacterium casei LMG S-19264T (=DSM 44701T), isolated from a smear-ripened cheese.</title>
        <authorList>
            <consortium name="US DOE Joint Genome Institute (JGI-PGF)"/>
            <person name="Walter F."/>
            <person name="Albersmeier A."/>
            <person name="Kalinowski J."/>
            <person name="Ruckert C."/>
        </authorList>
    </citation>
    <scope>NUCLEOTIDE SEQUENCE</scope>
    <source>
        <strain evidence="2">VKM Ac-1321</strain>
    </source>
</reference>
<evidence type="ECO:0000313" key="2">
    <source>
        <dbReference type="EMBL" id="GLK99169.1"/>
    </source>
</evidence>
<dbReference type="InterPro" id="IPR009081">
    <property type="entry name" value="PP-bd_ACP"/>
</dbReference>
<evidence type="ECO:0000259" key="1">
    <source>
        <dbReference type="PROSITE" id="PS50075"/>
    </source>
</evidence>
<dbReference type="EMBL" id="BSFP01000003">
    <property type="protein sequence ID" value="GLK99169.1"/>
    <property type="molecule type" value="Genomic_DNA"/>
</dbReference>
<dbReference type="RefSeq" id="WP_271188829.1">
    <property type="nucleotide sequence ID" value="NZ_BSFP01000003.1"/>
</dbReference>
<feature type="domain" description="Carrier" evidence="1">
    <location>
        <begin position="1"/>
        <end position="73"/>
    </location>
</feature>
<name>A0A9W6NIT5_9ACTN</name>
<protein>
    <recommendedName>
        <fullName evidence="1">Carrier domain-containing protein</fullName>
    </recommendedName>
</protein>
<organism evidence="2 3">
    <name type="scientific">Dactylosporangium matsuzakiense</name>
    <dbReference type="NCBI Taxonomy" id="53360"/>
    <lineage>
        <taxon>Bacteria</taxon>
        <taxon>Bacillati</taxon>
        <taxon>Actinomycetota</taxon>
        <taxon>Actinomycetes</taxon>
        <taxon>Micromonosporales</taxon>
        <taxon>Micromonosporaceae</taxon>
        <taxon>Dactylosporangium</taxon>
    </lineage>
</organism>
<sequence>MNAPGTGKVVQLLQSRGFDPSAEDDLLDLGLTSMQILQLADDLQHEIGVDVDVSVLLAAPTIGALEEQLSGADRTP</sequence>
<dbReference type="InterPro" id="IPR036736">
    <property type="entry name" value="ACP-like_sf"/>
</dbReference>
<dbReference type="PROSITE" id="PS50075">
    <property type="entry name" value="CARRIER"/>
    <property type="match status" value="1"/>
</dbReference>
<gene>
    <name evidence="2" type="ORF">GCM10017581_009100</name>
</gene>
<dbReference type="Gene3D" id="1.10.1200.10">
    <property type="entry name" value="ACP-like"/>
    <property type="match status" value="1"/>
</dbReference>
<comment type="caution">
    <text evidence="2">The sequence shown here is derived from an EMBL/GenBank/DDBJ whole genome shotgun (WGS) entry which is preliminary data.</text>
</comment>